<dbReference type="GO" id="GO:0003677">
    <property type="term" value="F:DNA binding"/>
    <property type="evidence" value="ECO:0007669"/>
    <property type="project" value="UniProtKB-KW"/>
</dbReference>
<dbReference type="STRING" id="1166340.SAMN05192583_3489"/>
<protein>
    <submittedName>
        <fullName evidence="5">Transcriptional regulator, XRE family with cupin sensor</fullName>
    </submittedName>
</protein>
<name>A0A1H8J524_9SPHN</name>
<reference evidence="6" key="1">
    <citation type="submission" date="2016-10" db="EMBL/GenBank/DDBJ databases">
        <authorList>
            <person name="Varghese N."/>
            <person name="Submissions S."/>
        </authorList>
    </citation>
    <scope>NUCLEOTIDE SEQUENCE [LARGE SCALE GENOMIC DNA]</scope>
    <source>
        <strain evidence="6">S6-262</strain>
    </source>
</reference>
<dbReference type="SUPFAM" id="SSF51182">
    <property type="entry name" value="RmlC-like cupins"/>
    <property type="match status" value="1"/>
</dbReference>
<dbReference type="PANTHER" id="PTHR46797:SF23">
    <property type="entry name" value="HTH-TYPE TRANSCRIPTIONAL REGULATOR SUTR"/>
    <property type="match status" value="1"/>
</dbReference>
<dbReference type="GO" id="GO:0005829">
    <property type="term" value="C:cytosol"/>
    <property type="evidence" value="ECO:0007669"/>
    <property type="project" value="TreeGrafter"/>
</dbReference>
<evidence type="ECO:0000313" key="5">
    <source>
        <dbReference type="EMBL" id="SEN75924.1"/>
    </source>
</evidence>
<dbReference type="GO" id="GO:0003700">
    <property type="term" value="F:DNA-binding transcription factor activity"/>
    <property type="evidence" value="ECO:0007669"/>
    <property type="project" value="TreeGrafter"/>
</dbReference>
<gene>
    <name evidence="5" type="ORF">SAMN05192583_3489</name>
</gene>
<evidence type="ECO:0000256" key="2">
    <source>
        <dbReference type="ARBA" id="ARBA00023125"/>
    </source>
</evidence>
<keyword evidence="6" id="KW-1185">Reference proteome</keyword>
<dbReference type="AlphaFoldDB" id="A0A1H8J524"/>
<accession>A0A1H8J524</accession>
<evidence type="ECO:0000256" key="3">
    <source>
        <dbReference type="ARBA" id="ARBA00023163"/>
    </source>
</evidence>
<dbReference type="Gene3D" id="1.10.260.40">
    <property type="entry name" value="lambda repressor-like DNA-binding domains"/>
    <property type="match status" value="1"/>
</dbReference>
<dbReference type="InterPro" id="IPR011051">
    <property type="entry name" value="RmlC_Cupin_sf"/>
</dbReference>
<dbReference type="PROSITE" id="PS50943">
    <property type="entry name" value="HTH_CROC1"/>
    <property type="match status" value="1"/>
</dbReference>
<dbReference type="PANTHER" id="PTHR46797">
    <property type="entry name" value="HTH-TYPE TRANSCRIPTIONAL REGULATOR"/>
    <property type="match status" value="1"/>
</dbReference>
<evidence type="ECO:0000313" key="6">
    <source>
        <dbReference type="Proteomes" id="UP000199206"/>
    </source>
</evidence>
<dbReference type="SMART" id="SM00530">
    <property type="entry name" value="HTH_XRE"/>
    <property type="match status" value="1"/>
</dbReference>
<dbReference type="SUPFAM" id="SSF47413">
    <property type="entry name" value="lambda repressor-like DNA-binding domains"/>
    <property type="match status" value="1"/>
</dbReference>
<feature type="domain" description="HTH cro/C1-type" evidence="4">
    <location>
        <begin position="22"/>
        <end position="76"/>
    </location>
</feature>
<dbReference type="Pfam" id="PF01381">
    <property type="entry name" value="HTH_3"/>
    <property type="match status" value="1"/>
</dbReference>
<dbReference type="Proteomes" id="UP000199206">
    <property type="component" value="Unassembled WGS sequence"/>
</dbReference>
<dbReference type="EMBL" id="FOCF01000012">
    <property type="protein sequence ID" value="SEN75924.1"/>
    <property type="molecule type" value="Genomic_DNA"/>
</dbReference>
<organism evidence="5 6">
    <name type="scientific">Sphingomonas gellani</name>
    <dbReference type="NCBI Taxonomy" id="1166340"/>
    <lineage>
        <taxon>Bacteria</taxon>
        <taxon>Pseudomonadati</taxon>
        <taxon>Pseudomonadota</taxon>
        <taxon>Alphaproteobacteria</taxon>
        <taxon>Sphingomonadales</taxon>
        <taxon>Sphingomonadaceae</taxon>
        <taxon>Sphingomonas</taxon>
    </lineage>
</organism>
<evidence type="ECO:0000256" key="1">
    <source>
        <dbReference type="ARBA" id="ARBA00023015"/>
    </source>
</evidence>
<sequence length="189" mass="20260">MSNIVHGQSERAEVLAHVSSNLRRLRRAAGMSQDALAAASGISRRMIAKLEGGDTNISLTSLDKLAEALAVDFVAMVADPAASSRRIEAVAWRGDDAASRGVLLGSVPANSEAQLWSWTLAVGERYQAEPDPAGWHEMIAVSEGRLRLEKYDGIITIEAGDFAIYSSAQPYAYANAGSVTVRFSRVVVR</sequence>
<keyword evidence="3" id="KW-0804">Transcription</keyword>
<dbReference type="CDD" id="cd00093">
    <property type="entry name" value="HTH_XRE"/>
    <property type="match status" value="1"/>
</dbReference>
<evidence type="ECO:0000259" key="4">
    <source>
        <dbReference type="PROSITE" id="PS50943"/>
    </source>
</evidence>
<dbReference type="InterPro" id="IPR014710">
    <property type="entry name" value="RmlC-like_jellyroll"/>
</dbReference>
<dbReference type="Gene3D" id="2.60.120.10">
    <property type="entry name" value="Jelly Rolls"/>
    <property type="match status" value="1"/>
</dbReference>
<dbReference type="InterPro" id="IPR001387">
    <property type="entry name" value="Cro/C1-type_HTH"/>
</dbReference>
<dbReference type="InterPro" id="IPR010982">
    <property type="entry name" value="Lambda_DNA-bd_dom_sf"/>
</dbReference>
<dbReference type="CDD" id="cd02209">
    <property type="entry name" value="cupin_XRE_C"/>
    <property type="match status" value="1"/>
</dbReference>
<keyword evidence="2" id="KW-0238">DNA-binding</keyword>
<dbReference type="OrthoDB" id="9810578at2"/>
<dbReference type="InterPro" id="IPR050807">
    <property type="entry name" value="TransReg_Diox_bact_type"/>
</dbReference>
<proteinExistence type="predicted"/>
<keyword evidence="1" id="KW-0805">Transcription regulation</keyword>